<reference evidence="2" key="1">
    <citation type="submission" date="2016-03" db="EMBL/GenBank/DDBJ databases">
        <authorList>
            <person name="Guldener U."/>
        </authorList>
    </citation>
    <scope>NUCLEOTIDE SEQUENCE [LARGE SCALE GENOMIC DNA]</scope>
    <source>
        <strain evidence="2">04CH-RAC-A.6.1</strain>
    </source>
</reference>
<dbReference type="OrthoDB" id="3473867at2759"/>
<sequence length="312" mass="35305">MIQISPTERHQHVCGVSPAAEFPPAESPPAYNSLHEDINFPAYHYGTLIGISDDIDAWITGRAPYCYLNSCEQVYLLTNTARRHRRKLSEVLSLIDTAKNVSSYYQRLRTVGLTSMSAAIVHDIVSPPYHLTHMVVALIRSKFERMKAEAGILAEVLESLWLSLEAAFGIITTLGLDTRETVERRVLNGEGYIFLAIARLLEAYGSRFAPSGTVFLASHKRLPKEHCFGTARLHFEQIHDLKEVLMFVNLFPAQDLDASGVLERCLRRIYPALKKPFTNWFSNEEPGFSLIVQRVRYVQDGMPGLISFNHRQ</sequence>
<evidence type="ECO:0000313" key="2">
    <source>
        <dbReference type="Proteomes" id="UP000178912"/>
    </source>
</evidence>
<protein>
    <submittedName>
        <fullName evidence="1">Uncharacterized protein</fullName>
    </submittedName>
</protein>
<dbReference type="EMBL" id="FJUX01000091">
    <property type="protein sequence ID" value="CZT07005.1"/>
    <property type="molecule type" value="Genomic_DNA"/>
</dbReference>
<dbReference type="AlphaFoldDB" id="A0A1E1L915"/>
<gene>
    <name evidence="1" type="ORF">RAG0_12590</name>
</gene>
<evidence type="ECO:0000313" key="1">
    <source>
        <dbReference type="EMBL" id="CZT07005.1"/>
    </source>
</evidence>
<keyword evidence="2" id="KW-1185">Reference proteome</keyword>
<name>A0A1E1L915_9HELO</name>
<dbReference type="Proteomes" id="UP000178912">
    <property type="component" value="Unassembled WGS sequence"/>
</dbReference>
<proteinExistence type="predicted"/>
<organism evidence="1 2">
    <name type="scientific">Rhynchosporium agropyri</name>
    <dbReference type="NCBI Taxonomy" id="914238"/>
    <lineage>
        <taxon>Eukaryota</taxon>
        <taxon>Fungi</taxon>
        <taxon>Dikarya</taxon>
        <taxon>Ascomycota</taxon>
        <taxon>Pezizomycotina</taxon>
        <taxon>Leotiomycetes</taxon>
        <taxon>Helotiales</taxon>
        <taxon>Ploettnerulaceae</taxon>
        <taxon>Rhynchosporium</taxon>
    </lineage>
</organism>
<accession>A0A1E1L915</accession>